<evidence type="ECO:0000313" key="2">
    <source>
        <dbReference type="Proteomes" id="UP000516421"/>
    </source>
</evidence>
<accession>A0A7H2BKR9</accession>
<dbReference type="Gene3D" id="3.30.1360.120">
    <property type="entry name" value="Probable tRNA modification gtpase trme, domain 1"/>
    <property type="match status" value="1"/>
</dbReference>
<dbReference type="Gene3D" id="3.30.70.1520">
    <property type="entry name" value="Heterotetrameric sarcosine oxidase"/>
    <property type="match status" value="1"/>
</dbReference>
<dbReference type="Proteomes" id="UP000516421">
    <property type="component" value="Chromosome"/>
</dbReference>
<dbReference type="KEGG" id="rama:IDM48_02180"/>
<dbReference type="RefSeq" id="WP_190617850.1">
    <property type="nucleotide sequence ID" value="NZ_CP061538.1"/>
</dbReference>
<evidence type="ECO:0000313" key="1">
    <source>
        <dbReference type="EMBL" id="QNV40265.1"/>
    </source>
</evidence>
<dbReference type="InterPro" id="IPR027266">
    <property type="entry name" value="TrmE/GcvT-like"/>
</dbReference>
<dbReference type="EMBL" id="CP061538">
    <property type="protein sequence ID" value="QNV40265.1"/>
    <property type="molecule type" value="Genomic_DNA"/>
</dbReference>
<evidence type="ECO:0008006" key="3">
    <source>
        <dbReference type="Google" id="ProtNLM"/>
    </source>
</evidence>
<dbReference type="AlphaFoldDB" id="A0A7H2BKR9"/>
<dbReference type="SUPFAM" id="SSF103025">
    <property type="entry name" value="Folate-binding domain"/>
    <property type="match status" value="1"/>
</dbReference>
<organism evidence="1 2">
    <name type="scientific">Rothia amarae</name>
    <dbReference type="NCBI Taxonomy" id="169480"/>
    <lineage>
        <taxon>Bacteria</taxon>
        <taxon>Bacillati</taxon>
        <taxon>Actinomycetota</taxon>
        <taxon>Actinomycetes</taxon>
        <taxon>Micrococcales</taxon>
        <taxon>Micrococcaceae</taxon>
        <taxon>Rothia</taxon>
    </lineage>
</organism>
<keyword evidence="2" id="KW-1185">Reference proteome</keyword>
<proteinExistence type="predicted"/>
<sequence length="216" mass="23657">MTTTSVPLPHTDLEEGIAPSTASEFAEDMDRLSDNNLQIQEVPSLTLMRIEVDPYSEAARRMQKVLGAELPKAPGEVSGDKKAQEIFFGTRKVVACLWVHEDTFLVVSQVDPAKLGRALNSALGKDPGLVLDVSFNRSVLELAGSDIAEVLARTVSFEENAPKFFGEGSAWRCNVGESEVMLWRIGEHQYLMVPRNSHTPGVVVSVFDAIEEVKDA</sequence>
<reference evidence="1 2" key="1">
    <citation type="submission" date="2020-09" db="EMBL/GenBank/DDBJ databases">
        <title>Investigation of environmental microbe.</title>
        <authorList>
            <person name="Ou Y."/>
            <person name="Kang Q."/>
        </authorList>
    </citation>
    <scope>NUCLEOTIDE SEQUENCE [LARGE SCALE GENOMIC DNA]</scope>
    <source>
        <strain evidence="1 2">KJZ-9</strain>
    </source>
</reference>
<gene>
    <name evidence="1" type="ORF">IDM48_02180</name>
</gene>
<protein>
    <recommendedName>
        <fullName evidence="3">Sarcosine oxidase subunit gamma</fullName>
    </recommendedName>
</protein>
<dbReference type="Pfam" id="PF04268">
    <property type="entry name" value="SoxG"/>
    <property type="match status" value="1"/>
</dbReference>
<name>A0A7H2BKR9_9MICC</name>
<dbReference type="InterPro" id="IPR007375">
    <property type="entry name" value="SoxG"/>
</dbReference>